<feature type="transmembrane region" description="Helical" evidence="1">
    <location>
        <begin position="6"/>
        <end position="25"/>
    </location>
</feature>
<sequence>MDSTTLIILMVLIMLVYTVSFLQYMKYRSQRKRNQSRILQLPLFMAFLIGPLLFFMINNRQRREQKNFMEGKRRFS</sequence>
<reference evidence="3" key="1">
    <citation type="submission" date="2016-10" db="EMBL/GenBank/DDBJ databases">
        <authorList>
            <person name="Varghese N."/>
            <person name="Submissions S."/>
        </authorList>
    </citation>
    <scope>NUCLEOTIDE SEQUENCE [LARGE SCALE GENOMIC DNA]</scope>
    <source>
        <strain evidence="3">CGMCC 1.12402</strain>
    </source>
</reference>
<keyword evidence="3" id="KW-1185">Reference proteome</keyword>
<proteinExistence type="predicted"/>
<evidence type="ECO:0000256" key="1">
    <source>
        <dbReference type="SAM" id="Phobius"/>
    </source>
</evidence>
<gene>
    <name evidence="2" type="ORF">SAMN05216290_3150</name>
</gene>
<dbReference type="GeneID" id="99987828"/>
<keyword evidence="1" id="KW-1133">Transmembrane helix</keyword>
<dbReference type="RefSeq" id="WP_090259638.1">
    <property type="nucleotide sequence ID" value="NZ_FOIR01000003.1"/>
</dbReference>
<dbReference type="STRING" id="1267423.SAMN05216290_3150"/>
<feature type="transmembrane region" description="Helical" evidence="1">
    <location>
        <begin position="37"/>
        <end position="57"/>
    </location>
</feature>
<organism evidence="2 3">
    <name type="scientific">Roseivirga pacifica</name>
    <dbReference type="NCBI Taxonomy" id="1267423"/>
    <lineage>
        <taxon>Bacteria</taxon>
        <taxon>Pseudomonadati</taxon>
        <taxon>Bacteroidota</taxon>
        <taxon>Cytophagia</taxon>
        <taxon>Cytophagales</taxon>
        <taxon>Roseivirgaceae</taxon>
        <taxon>Roseivirga</taxon>
    </lineage>
</organism>
<protein>
    <submittedName>
        <fullName evidence="2">Uncharacterized protein</fullName>
    </submittedName>
</protein>
<dbReference type="EMBL" id="FOIR01000003">
    <property type="protein sequence ID" value="SEW36167.1"/>
    <property type="molecule type" value="Genomic_DNA"/>
</dbReference>
<name>A0A1I0R6W3_9BACT</name>
<dbReference type="Proteomes" id="UP000199437">
    <property type="component" value="Unassembled WGS sequence"/>
</dbReference>
<keyword evidence="1" id="KW-0472">Membrane</keyword>
<dbReference type="OrthoDB" id="9939450at2"/>
<accession>A0A1I0R6W3</accession>
<keyword evidence="1" id="KW-0812">Transmembrane</keyword>
<dbReference type="AlphaFoldDB" id="A0A1I0R6W3"/>
<evidence type="ECO:0000313" key="2">
    <source>
        <dbReference type="EMBL" id="SEW36167.1"/>
    </source>
</evidence>
<evidence type="ECO:0000313" key="3">
    <source>
        <dbReference type="Proteomes" id="UP000199437"/>
    </source>
</evidence>